<feature type="coiled-coil region" evidence="1">
    <location>
        <begin position="127"/>
        <end position="154"/>
    </location>
</feature>
<feature type="region of interest" description="Disordered" evidence="2">
    <location>
        <begin position="1"/>
        <end position="68"/>
    </location>
</feature>
<organism evidence="4 5">
    <name type="scientific">Mucuna pruriens</name>
    <name type="common">Velvet bean</name>
    <name type="synonym">Dolichos pruriens</name>
    <dbReference type="NCBI Taxonomy" id="157652"/>
    <lineage>
        <taxon>Eukaryota</taxon>
        <taxon>Viridiplantae</taxon>
        <taxon>Streptophyta</taxon>
        <taxon>Embryophyta</taxon>
        <taxon>Tracheophyta</taxon>
        <taxon>Spermatophyta</taxon>
        <taxon>Magnoliopsida</taxon>
        <taxon>eudicotyledons</taxon>
        <taxon>Gunneridae</taxon>
        <taxon>Pentapetalae</taxon>
        <taxon>rosids</taxon>
        <taxon>fabids</taxon>
        <taxon>Fabales</taxon>
        <taxon>Fabaceae</taxon>
        <taxon>Papilionoideae</taxon>
        <taxon>50 kb inversion clade</taxon>
        <taxon>NPAAA clade</taxon>
        <taxon>indigoferoid/millettioid clade</taxon>
        <taxon>Phaseoleae</taxon>
        <taxon>Mucuna</taxon>
    </lineage>
</organism>
<reference evidence="4" key="1">
    <citation type="submission" date="2018-05" db="EMBL/GenBank/DDBJ databases">
        <title>Draft genome of Mucuna pruriens seed.</title>
        <authorList>
            <person name="Nnadi N.E."/>
            <person name="Vos R."/>
            <person name="Hasami M.H."/>
            <person name="Devisetty U.K."/>
            <person name="Aguiy J.C."/>
        </authorList>
    </citation>
    <scope>NUCLEOTIDE SEQUENCE [LARGE SCALE GENOMIC DNA]</scope>
    <source>
        <strain evidence="4">JCA_2017</strain>
    </source>
</reference>
<keyword evidence="1" id="KW-0175">Coiled coil</keyword>
<evidence type="ECO:0000259" key="3">
    <source>
        <dbReference type="Pfam" id="PF13976"/>
    </source>
</evidence>
<dbReference type="SUPFAM" id="SSF53098">
    <property type="entry name" value="Ribonuclease H-like"/>
    <property type="match status" value="1"/>
</dbReference>
<dbReference type="GO" id="GO:0003676">
    <property type="term" value="F:nucleic acid binding"/>
    <property type="evidence" value="ECO:0007669"/>
    <property type="project" value="InterPro"/>
</dbReference>
<keyword evidence="5" id="KW-1185">Reference proteome</keyword>
<dbReference type="PANTHER" id="PTHR42648">
    <property type="entry name" value="TRANSPOSASE, PUTATIVE-RELATED"/>
    <property type="match status" value="1"/>
</dbReference>
<dbReference type="InterPro" id="IPR025724">
    <property type="entry name" value="GAG-pre-integrase_dom"/>
</dbReference>
<proteinExistence type="predicted"/>
<feature type="non-terminal residue" evidence="4">
    <location>
        <position position="1"/>
    </location>
</feature>
<dbReference type="InterPro" id="IPR012337">
    <property type="entry name" value="RNaseH-like_sf"/>
</dbReference>
<dbReference type="PANTHER" id="PTHR42648:SF32">
    <property type="entry name" value="RIBONUCLEASE H-LIKE DOMAIN, GAG-PRE-INTEGRASE DOMAIN PROTEIN-RELATED"/>
    <property type="match status" value="1"/>
</dbReference>
<dbReference type="InterPro" id="IPR036397">
    <property type="entry name" value="RNaseH_sf"/>
</dbReference>
<dbReference type="Gene3D" id="3.30.420.10">
    <property type="entry name" value="Ribonuclease H-like superfamily/Ribonuclease H"/>
    <property type="match status" value="1"/>
</dbReference>
<dbReference type="Pfam" id="PF13976">
    <property type="entry name" value="gag_pre-integrs"/>
    <property type="match status" value="1"/>
</dbReference>
<evidence type="ECO:0000256" key="2">
    <source>
        <dbReference type="SAM" id="MobiDB-lite"/>
    </source>
</evidence>
<dbReference type="OrthoDB" id="1304528at2759"/>
<evidence type="ECO:0000313" key="5">
    <source>
        <dbReference type="Proteomes" id="UP000257109"/>
    </source>
</evidence>
<name>A0A371I010_MUCPR</name>
<evidence type="ECO:0000256" key="1">
    <source>
        <dbReference type="SAM" id="Coils"/>
    </source>
</evidence>
<evidence type="ECO:0000313" key="4">
    <source>
        <dbReference type="EMBL" id="RDY08397.1"/>
    </source>
</evidence>
<feature type="compositionally biased region" description="Basic residues" evidence="2">
    <location>
        <begin position="43"/>
        <end position="52"/>
    </location>
</feature>
<feature type="compositionally biased region" description="Basic and acidic residues" evidence="2">
    <location>
        <begin position="53"/>
        <end position="68"/>
    </location>
</feature>
<dbReference type="Proteomes" id="UP000257109">
    <property type="component" value="Unassembled WGS sequence"/>
</dbReference>
<dbReference type="AlphaFoldDB" id="A0A371I010"/>
<dbReference type="EMBL" id="QJKJ01001284">
    <property type="protein sequence ID" value="RDY08397.1"/>
    <property type="molecule type" value="Genomic_DNA"/>
</dbReference>
<gene>
    <name evidence="4" type="ORF">CR513_07376</name>
</gene>
<accession>A0A371I010</accession>
<feature type="non-terminal residue" evidence="4">
    <location>
        <position position="381"/>
    </location>
</feature>
<feature type="domain" description="GAG-pre-integrase" evidence="3">
    <location>
        <begin position="216"/>
        <end position="283"/>
    </location>
</feature>
<dbReference type="InterPro" id="IPR039537">
    <property type="entry name" value="Retrotran_Ty1/copia-like"/>
</dbReference>
<protein>
    <recommendedName>
        <fullName evidence="3">GAG-pre-integrase domain-containing protein</fullName>
    </recommendedName>
</protein>
<feature type="compositionally biased region" description="Basic and acidic residues" evidence="2">
    <location>
        <begin position="30"/>
        <end position="42"/>
    </location>
</feature>
<comment type="caution">
    <text evidence="4">The sequence shown here is derived from an EMBL/GenBank/DDBJ whole genome shotgun (WGS) entry which is preliminary data.</text>
</comment>
<sequence>MKKTLKKKDLMKTSSPLSQGRSTPCRKTKKDPNGRETLEGTPKKLKTKKLGHFKSECPSLEKESEEDKKKPFFKNRKVDIASKEEDDDEEVIFNDLNNLQKSHQELISNSSTLSISYKDLKKKFSKLSKEFKENDLLKKENDLLKKENESNQKDKIAGIGKIVKHPFPFIDNVLFVEGLKHNLLSISQLSDNGYNVSFNKGKCIVKIYGLQNNVCKINLTNLTNQSVTCSVFLSNDQWTWYKKLGHASLRLISKLKKHNIVRGLPSLAFKVDLLCDACQKGKQVKGSFESKNIVSNPRPLELLHIDLFGLTRIASMSGKLYGLVVVDDYSRWTWVMFLTYKDKSFKVFSISDYGGEFENENFQKFFEEYCWNISLCSQNDL</sequence>